<evidence type="ECO:0000259" key="1">
    <source>
        <dbReference type="PROSITE" id="PS51272"/>
    </source>
</evidence>
<name>A0A0S1SQN5_9BACT</name>
<accession>A0A0S1SI16</accession>
<feature type="domain" description="SLH" evidence="1">
    <location>
        <begin position="101"/>
        <end position="164"/>
    </location>
</feature>
<dbReference type="PROSITE" id="PS51272">
    <property type="entry name" value="SLH"/>
    <property type="match status" value="2"/>
</dbReference>
<dbReference type="Proteomes" id="UP000069135">
    <property type="component" value="Chromosome"/>
</dbReference>
<dbReference type="STRING" id="1735162.PeribacterB2_0136"/>
<dbReference type="EMBL" id="CP013065">
    <property type="protein sequence ID" value="ALM12838.1"/>
    <property type="molecule type" value="Genomic_DNA"/>
</dbReference>
<dbReference type="Pfam" id="PF00395">
    <property type="entry name" value="SLH"/>
    <property type="match status" value="2"/>
</dbReference>
<accession>A0A0S1SJ50</accession>
<dbReference type="InterPro" id="IPR001119">
    <property type="entry name" value="SLH_dom"/>
</dbReference>
<evidence type="ECO:0000313" key="3">
    <source>
        <dbReference type="Proteomes" id="UP000069135"/>
    </source>
</evidence>
<protein>
    <submittedName>
        <fullName evidence="2">N-acetylmuramoyl-L-alanine amidase</fullName>
    </submittedName>
</protein>
<reference evidence="3" key="1">
    <citation type="submission" date="2015-10" db="EMBL/GenBank/DDBJ databases">
        <title>Analysis of five complete genome sequences for members of the class Peribacteria in the recently recognized Peregrinibacteria bacterial phylum.</title>
        <authorList>
            <person name="Anantharaman K."/>
            <person name="Brown C.T."/>
            <person name="Burstein D."/>
            <person name="Castelle C.J."/>
            <person name="Probst A.J."/>
            <person name="Thomas B.C."/>
            <person name="Williams K.H."/>
            <person name="Banfield J.F."/>
        </authorList>
    </citation>
    <scope>NUCLEOTIDE SEQUENCE [LARGE SCALE GENOMIC DNA]</scope>
</reference>
<dbReference type="KEGG" id="prf:PeribacterA2_0136"/>
<accession>A0A0S1SN52</accession>
<accession>A0A0S1SQN5</accession>
<accession>A0A0S1SVK0</accession>
<sequence length="384" mass="43381">MHPLRRIVPLALVVLGFTPSIAGAMFFADVPDTHPYAESIDLLRQREIIQGFIVPGERRVFWPESSVTRAEFTKMIISALAPQTLIEGCLSDASSLEKYGLGMQFSDVPPDAWFAPVVCVAWSYGFISGYGDGSFRPDRSISLDEGAKILSIAFRLAPVKIPDLDLLGKEWYKPYLHYMDMAEAIPPSVQDHAHILTRGEVAEMLARLLKLPSELPPVQRISLDEVEVSNPVTWKTEEQPDLGFSLSYPNVWPKPRLLSRSVFDRETQPQLPSLWKLYIGPQRECWGWNACVETDFSLTAFDRLHARDAIAELEEASNVYILSDQTVGRTRTILFEEQMACTTRNALILTPRHFQRFSLHCGSTLHNPETAFMRMLAKLKVSED</sequence>
<organism evidence="2 3">
    <name type="scientific">Candidatus Peribacter riflensis</name>
    <dbReference type="NCBI Taxonomy" id="1735162"/>
    <lineage>
        <taxon>Bacteria</taxon>
        <taxon>Candidatus Peregrinibacteriota</taxon>
        <taxon>Candidatus Peribacteria</taxon>
        <taxon>Candidatus Peribacterales</taxon>
        <taxon>Candidatus Peribacteraceae</taxon>
        <taxon>Candidatus Peribacter</taxon>
    </lineage>
</organism>
<evidence type="ECO:0000313" key="2">
    <source>
        <dbReference type="EMBL" id="ALM12838.1"/>
    </source>
</evidence>
<dbReference type="AlphaFoldDB" id="A0A0S1SQN5"/>
<gene>
    <name evidence="2" type="ORF">PeribacterD1_0136</name>
</gene>
<dbReference type="PANTHER" id="PTHR43308:SF5">
    <property type="entry name" value="S-LAYER PROTEIN _ PEPTIDOGLYCAN ENDO-BETA-N-ACETYLGLUCOSAMINIDASE"/>
    <property type="match status" value="1"/>
</dbReference>
<dbReference type="InterPro" id="IPR051465">
    <property type="entry name" value="Cell_Envelope_Struct_Comp"/>
</dbReference>
<reference evidence="2 3" key="2">
    <citation type="journal article" date="2016" name="PeerJ">
        <title>Analysis of five complete genome sequences for members of the class Peribacteria in the recently recognized Peregrinibacteria bacterial phylum.</title>
        <authorList>
            <person name="Anantharaman K."/>
            <person name="Brown C.T."/>
            <person name="Burstein D."/>
            <person name="Castelle C.J."/>
            <person name="Probst A.J."/>
            <person name="Thomas B.C."/>
            <person name="Williams K.H."/>
            <person name="Banfield J.F."/>
        </authorList>
    </citation>
    <scope>NUCLEOTIDE SEQUENCE [LARGE SCALE GENOMIC DNA]</scope>
    <source>
        <strain evidence="2">RIFOXYD1_FULL_PER-ii_59_16</strain>
    </source>
</reference>
<proteinExistence type="predicted"/>
<dbReference type="PANTHER" id="PTHR43308">
    <property type="entry name" value="OUTER MEMBRANE PROTEIN ALPHA-RELATED"/>
    <property type="match status" value="1"/>
</dbReference>
<feature type="domain" description="SLH" evidence="1">
    <location>
        <begin position="23"/>
        <end position="90"/>
    </location>
</feature>
<dbReference type="PATRIC" id="fig|1735161.3.peg.136"/>